<sequence length="61" mass="6652">FEMTQLGIFLIKGATVGEEDGSSTVEIKVFVASFTAVNTPAKSLFVILIQTTFNLIFDLHT</sequence>
<dbReference type="EMBL" id="HACA01000485">
    <property type="protein sequence ID" value="CDW17846.1"/>
    <property type="molecule type" value="Transcribed_RNA"/>
</dbReference>
<organism evidence="1">
    <name type="scientific">Lepeophtheirus salmonis</name>
    <name type="common">Salmon louse</name>
    <name type="synonym">Caligus salmonis</name>
    <dbReference type="NCBI Taxonomy" id="72036"/>
    <lineage>
        <taxon>Eukaryota</taxon>
        <taxon>Metazoa</taxon>
        <taxon>Ecdysozoa</taxon>
        <taxon>Arthropoda</taxon>
        <taxon>Crustacea</taxon>
        <taxon>Multicrustacea</taxon>
        <taxon>Hexanauplia</taxon>
        <taxon>Copepoda</taxon>
        <taxon>Siphonostomatoida</taxon>
        <taxon>Caligidae</taxon>
        <taxon>Lepeophtheirus</taxon>
    </lineage>
</organism>
<proteinExistence type="predicted"/>
<accession>A0A0K2SX56</accession>
<protein>
    <submittedName>
        <fullName evidence="1">Uncharacterized protein</fullName>
    </submittedName>
</protein>
<feature type="non-terminal residue" evidence="1">
    <location>
        <position position="1"/>
    </location>
</feature>
<reference evidence="1" key="1">
    <citation type="submission" date="2014-05" db="EMBL/GenBank/DDBJ databases">
        <authorList>
            <person name="Chronopoulou M."/>
        </authorList>
    </citation>
    <scope>NUCLEOTIDE SEQUENCE</scope>
    <source>
        <tissue evidence="1">Whole organism</tissue>
    </source>
</reference>
<evidence type="ECO:0000313" key="1">
    <source>
        <dbReference type="EMBL" id="CDW17846.1"/>
    </source>
</evidence>
<dbReference type="AlphaFoldDB" id="A0A0K2SX56"/>
<name>A0A0K2SX56_LEPSM</name>